<keyword evidence="6" id="KW-0732">Signal</keyword>
<feature type="signal peptide" evidence="6">
    <location>
        <begin position="1"/>
        <end position="28"/>
    </location>
</feature>
<evidence type="ECO:0000256" key="3">
    <source>
        <dbReference type="ARBA" id="ARBA00023002"/>
    </source>
</evidence>
<evidence type="ECO:0000256" key="2">
    <source>
        <dbReference type="ARBA" id="ARBA00022559"/>
    </source>
</evidence>
<dbReference type="PROSITE" id="PS51355">
    <property type="entry name" value="GLUTATHIONE_PEROXID_3"/>
    <property type="match status" value="1"/>
</dbReference>
<dbReference type="PANTHER" id="PTHR11592:SF78">
    <property type="entry name" value="GLUTATHIONE PEROXIDASE"/>
    <property type="match status" value="1"/>
</dbReference>
<protein>
    <recommendedName>
        <fullName evidence="5">Glutathione peroxidase</fullName>
    </recommendedName>
</protein>
<dbReference type="CDD" id="cd00340">
    <property type="entry name" value="GSH_Peroxidase"/>
    <property type="match status" value="1"/>
</dbReference>
<dbReference type="PRINTS" id="PR01011">
    <property type="entry name" value="GLUTPROXDASE"/>
</dbReference>
<organism evidence="7 8">
    <name type="scientific">Afipia massiliensis</name>
    <dbReference type="NCBI Taxonomy" id="211460"/>
    <lineage>
        <taxon>Bacteria</taxon>
        <taxon>Pseudomonadati</taxon>
        <taxon>Pseudomonadota</taxon>
        <taxon>Alphaproteobacteria</taxon>
        <taxon>Hyphomicrobiales</taxon>
        <taxon>Nitrobacteraceae</taxon>
        <taxon>Afipia</taxon>
    </lineage>
</organism>
<dbReference type="OrthoDB" id="9785502at2"/>
<evidence type="ECO:0000256" key="6">
    <source>
        <dbReference type="SAM" id="SignalP"/>
    </source>
</evidence>
<dbReference type="PANTHER" id="PTHR11592">
    <property type="entry name" value="GLUTATHIONE PEROXIDASE"/>
    <property type="match status" value="1"/>
</dbReference>
<dbReference type="GO" id="GO:0004601">
    <property type="term" value="F:peroxidase activity"/>
    <property type="evidence" value="ECO:0007669"/>
    <property type="project" value="UniProtKB-KW"/>
</dbReference>
<evidence type="ECO:0000256" key="4">
    <source>
        <dbReference type="PIRSR" id="PIRSR000303-1"/>
    </source>
</evidence>
<dbReference type="RefSeq" id="WP_046826495.1">
    <property type="nucleotide sequence ID" value="NZ_LBIA02000001.1"/>
</dbReference>
<reference evidence="7" key="1">
    <citation type="submission" date="2019-04" db="EMBL/GenBank/DDBJ databases">
        <title>Whole genome sequencing of cave bacteria.</title>
        <authorList>
            <person name="Gan H.M."/>
            <person name="Barton H."/>
            <person name="Savka M.A."/>
        </authorList>
    </citation>
    <scope>NUCLEOTIDE SEQUENCE [LARGE SCALE GENOMIC DNA]</scope>
    <source>
        <strain evidence="7">LC387</strain>
    </source>
</reference>
<accession>A0A4U6BRB4</accession>
<dbReference type="Pfam" id="PF00255">
    <property type="entry name" value="GSHPx"/>
    <property type="match status" value="1"/>
</dbReference>
<dbReference type="Gene3D" id="3.40.30.10">
    <property type="entry name" value="Glutaredoxin"/>
    <property type="match status" value="1"/>
</dbReference>
<dbReference type="InterPro" id="IPR029759">
    <property type="entry name" value="GPX_AS"/>
</dbReference>
<evidence type="ECO:0000313" key="8">
    <source>
        <dbReference type="Proteomes" id="UP000034832"/>
    </source>
</evidence>
<keyword evidence="8" id="KW-1185">Reference proteome</keyword>
<dbReference type="GO" id="GO:0034599">
    <property type="term" value="P:cellular response to oxidative stress"/>
    <property type="evidence" value="ECO:0007669"/>
    <property type="project" value="TreeGrafter"/>
</dbReference>
<dbReference type="STRING" id="211460.YH63_01535"/>
<evidence type="ECO:0000313" key="7">
    <source>
        <dbReference type="EMBL" id="TKT73077.1"/>
    </source>
</evidence>
<dbReference type="AlphaFoldDB" id="A0A4U6BRB4"/>
<comment type="caution">
    <text evidence="7">The sequence shown here is derived from an EMBL/GenBank/DDBJ whole genome shotgun (WGS) entry which is preliminary data.</text>
</comment>
<name>A0A4U6BRB4_9BRAD</name>
<dbReference type="InterPro" id="IPR036249">
    <property type="entry name" value="Thioredoxin-like_sf"/>
</dbReference>
<dbReference type="Proteomes" id="UP000034832">
    <property type="component" value="Unassembled WGS sequence"/>
</dbReference>
<proteinExistence type="inferred from homology"/>
<evidence type="ECO:0000256" key="5">
    <source>
        <dbReference type="RuleBase" id="RU000499"/>
    </source>
</evidence>
<keyword evidence="3 5" id="KW-0560">Oxidoreductase</keyword>
<dbReference type="PIRSF" id="PIRSF000303">
    <property type="entry name" value="Glutathion_perox"/>
    <property type="match status" value="1"/>
</dbReference>
<feature type="active site" evidence="4">
    <location>
        <position position="67"/>
    </location>
</feature>
<gene>
    <name evidence="7" type="ORF">YH63_017520</name>
</gene>
<dbReference type="SUPFAM" id="SSF52833">
    <property type="entry name" value="Thioredoxin-like"/>
    <property type="match status" value="1"/>
</dbReference>
<dbReference type="PROSITE" id="PS00460">
    <property type="entry name" value="GLUTATHIONE_PEROXID_1"/>
    <property type="match status" value="1"/>
</dbReference>
<dbReference type="InterPro" id="IPR000889">
    <property type="entry name" value="Glutathione_peroxidase"/>
</dbReference>
<keyword evidence="2 5" id="KW-0575">Peroxidase</keyword>
<evidence type="ECO:0000256" key="1">
    <source>
        <dbReference type="ARBA" id="ARBA00006926"/>
    </source>
</evidence>
<feature type="chain" id="PRO_5020949536" description="Glutathione peroxidase" evidence="6">
    <location>
        <begin position="29"/>
        <end position="190"/>
    </location>
</feature>
<sequence length="190" mass="20490">MIDRRRVITAIAAGAALPFATRSVFAQAAMSRMTAYGFSFQSLKGGDIRLADFAGKPLLVVNTASLCGYTPQYAGLQEIWTKFRDRGLTVIGVPSNDFGAQEPGGASDITHTAEQAYHVSFPITAKTSVKGPNAHPFYKWAATERPADLPGWNFHKYLVGRDGHIADAFSSRVEPTDTRVVTAIARALTA</sequence>
<comment type="similarity">
    <text evidence="1 5">Belongs to the glutathione peroxidase family.</text>
</comment>
<dbReference type="EMBL" id="LBIA02000001">
    <property type="protein sequence ID" value="TKT73077.1"/>
    <property type="molecule type" value="Genomic_DNA"/>
</dbReference>